<dbReference type="Proteomes" id="UP000182272">
    <property type="component" value="Chromosome I"/>
</dbReference>
<name>A0A1H6NR41_9PSED</name>
<accession>A0A1H6NR41</accession>
<reference evidence="1 2" key="1">
    <citation type="submission" date="2016-10" db="EMBL/GenBank/DDBJ databases">
        <authorList>
            <person name="de Groot N.N."/>
        </authorList>
    </citation>
    <scope>NUCLEOTIDE SEQUENCE [LARGE SCALE GENOMIC DNA]</scope>
    <source>
        <strain evidence="1 2">LMG 2158</strain>
    </source>
</reference>
<evidence type="ECO:0000313" key="1">
    <source>
        <dbReference type="EMBL" id="SEI18750.1"/>
    </source>
</evidence>
<gene>
    <name evidence="1" type="ORF">SAMN05216581_3769</name>
</gene>
<protein>
    <submittedName>
        <fullName evidence="1">HicA toxin of toxin-antitoxin</fullName>
    </submittedName>
</protein>
<dbReference type="OrthoDB" id="73001at2"/>
<dbReference type="Pfam" id="PF07927">
    <property type="entry name" value="HicA_toxin"/>
    <property type="match status" value="1"/>
</dbReference>
<sequence length="84" mass="9496">MNNKQLSTLRAIFSRPVPNTLEWARIESLLIAVGANVIEGKGSRVRFELNDVVVTFHRPHPDKEAKPYQVRDARAFLEQVGVTP</sequence>
<evidence type="ECO:0000313" key="2">
    <source>
        <dbReference type="Proteomes" id="UP000182272"/>
    </source>
</evidence>
<dbReference type="GO" id="GO:0003729">
    <property type="term" value="F:mRNA binding"/>
    <property type="evidence" value="ECO:0007669"/>
    <property type="project" value="InterPro"/>
</dbReference>
<proteinExistence type="predicted"/>
<dbReference type="AlphaFoldDB" id="A0A1H6NR41"/>
<dbReference type="EMBL" id="LT629972">
    <property type="protein sequence ID" value="SEI18750.1"/>
    <property type="molecule type" value="Genomic_DNA"/>
</dbReference>
<organism evidence="1 2">
    <name type="scientific">Pseudomonas asplenii</name>
    <dbReference type="NCBI Taxonomy" id="53407"/>
    <lineage>
        <taxon>Bacteria</taxon>
        <taxon>Pseudomonadati</taxon>
        <taxon>Pseudomonadota</taxon>
        <taxon>Gammaproteobacteria</taxon>
        <taxon>Pseudomonadales</taxon>
        <taxon>Pseudomonadaceae</taxon>
        <taxon>Pseudomonas</taxon>
    </lineage>
</organism>
<dbReference type="RefSeq" id="WP_029530874.1">
    <property type="nucleotide sequence ID" value="NZ_CP087202.1"/>
</dbReference>
<dbReference type="InterPro" id="IPR012933">
    <property type="entry name" value="HicA_mRNA_interferase"/>
</dbReference>